<feature type="signal peptide" evidence="2">
    <location>
        <begin position="1"/>
        <end position="22"/>
    </location>
</feature>
<keyword evidence="2" id="KW-0732">Signal</keyword>
<dbReference type="OrthoDB" id="535837at2759"/>
<reference evidence="4" key="1">
    <citation type="journal article" date="2020" name="bioRxiv">
        <title>Comparative genomics of Chlamydomonas.</title>
        <authorList>
            <person name="Craig R.J."/>
            <person name="Hasan A.R."/>
            <person name="Ness R.W."/>
            <person name="Keightley P.D."/>
        </authorList>
    </citation>
    <scope>NUCLEOTIDE SEQUENCE</scope>
    <source>
        <strain evidence="4">SAG 7.73</strain>
    </source>
</reference>
<dbReference type="PANTHER" id="PTHR45856:SF23">
    <property type="entry name" value="FUNGAL LIPASE-LIKE DOMAIN-CONTAINING PROTEIN"/>
    <property type="match status" value="1"/>
</dbReference>
<accession>A0A835T5B4</accession>
<evidence type="ECO:0000256" key="1">
    <source>
        <dbReference type="SAM" id="MobiDB-lite"/>
    </source>
</evidence>
<dbReference type="PANTHER" id="PTHR45856">
    <property type="entry name" value="ALPHA/BETA-HYDROLASES SUPERFAMILY PROTEIN"/>
    <property type="match status" value="1"/>
</dbReference>
<dbReference type="InterPro" id="IPR029058">
    <property type="entry name" value="AB_hydrolase_fold"/>
</dbReference>
<dbReference type="Gene3D" id="3.40.50.1820">
    <property type="entry name" value="alpha/beta hydrolase"/>
    <property type="match status" value="1"/>
</dbReference>
<organism evidence="4 5">
    <name type="scientific">Chlamydomonas incerta</name>
    <dbReference type="NCBI Taxonomy" id="51695"/>
    <lineage>
        <taxon>Eukaryota</taxon>
        <taxon>Viridiplantae</taxon>
        <taxon>Chlorophyta</taxon>
        <taxon>core chlorophytes</taxon>
        <taxon>Chlorophyceae</taxon>
        <taxon>CS clade</taxon>
        <taxon>Chlamydomonadales</taxon>
        <taxon>Chlamydomonadaceae</taxon>
        <taxon>Chlamydomonas</taxon>
    </lineage>
</organism>
<evidence type="ECO:0000313" key="4">
    <source>
        <dbReference type="EMBL" id="KAG2437297.1"/>
    </source>
</evidence>
<name>A0A835T5B4_CHLIN</name>
<feature type="chain" id="PRO_5032560659" description="Fungal lipase-type domain-containing protein" evidence="2">
    <location>
        <begin position="23"/>
        <end position="452"/>
    </location>
</feature>
<evidence type="ECO:0000256" key="2">
    <source>
        <dbReference type="SAM" id="SignalP"/>
    </source>
</evidence>
<dbReference type="CDD" id="cd00519">
    <property type="entry name" value="Lipase_3"/>
    <property type="match status" value="1"/>
</dbReference>
<sequence length="452" mass="47094">MSRPLLALVLVVGLSWGPAARTAQPVVELERLGTDEVTAVPAVFTNGAWDGTSPAAPLNAYIAALLSKDVYFKHTVDPQAKPPIPRRNFTAFATLFCRSMKRLGADDCEAVSGAQALVWALVRAGPSVLLVVRGSNSPENWITDVTSLRTTNVGDFGGGTAGTNVAAGFYKASVAWLSVTCGGLQAFNANRRDILARVQRAMQAAAAAAAAQKAAAASGAGAEGALQEAGDVGARLWVFGHSLGGAVALMTAAYLDFRAGLTPTGVFTYGCPRVGDSTWSAAYRLHAITQRLENAGDIVPTLPFGTAWRHVGSAIAISDCAALTTEAAAQPARDVAAAAAAAAAGDDEARAVELLLRYSTEQPGEQQQQQVQQEEKRSRRRLLTRGGAGVLTSTSGAAAELGFPFPFPFIVVDHMIQTYVSVMWSCLPEAQQDLVPGPEDVYEPLGATAAAA</sequence>
<comment type="caution">
    <text evidence="4">The sequence shown here is derived from an EMBL/GenBank/DDBJ whole genome shotgun (WGS) entry which is preliminary data.</text>
</comment>
<dbReference type="Proteomes" id="UP000650467">
    <property type="component" value="Unassembled WGS sequence"/>
</dbReference>
<feature type="region of interest" description="Disordered" evidence="1">
    <location>
        <begin position="361"/>
        <end position="385"/>
    </location>
</feature>
<feature type="compositionally biased region" description="Low complexity" evidence="1">
    <location>
        <begin position="361"/>
        <end position="372"/>
    </location>
</feature>
<dbReference type="SUPFAM" id="SSF53474">
    <property type="entry name" value="alpha/beta-Hydrolases"/>
    <property type="match status" value="1"/>
</dbReference>
<dbReference type="Pfam" id="PF01764">
    <property type="entry name" value="Lipase_3"/>
    <property type="match status" value="1"/>
</dbReference>
<protein>
    <recommendedName>
        <fullName evidence="3">Fungal lipase-type domain-containing protein</fullName>
    </recommendedName>
</protein>
<dbReference type="InterPro" id="IPR002921">
    <property type="entry name" value="Fungal_lipase-type"/>
</dbReference>
<gene>
    <name evidence="4" type="ORF">HXX76_005955</name>
</gene>
<dbReference type="EMBL" id="JAEHOC010000011">
    <property type="protein sequence ID" value="KAG2437297.1"/>
    <property type="molecule type" value="Genomic_DNA"/>
</dbReference>
<dbReference type="GO" id="GO:0006629">
    <property type="term" value="P:lipid metabolic process"/>
    <property type="evidence" value="ECO:0007669"/>
    <property type="project" value="InterPro"/>
</dbReference>
<keyword evidence="5" id="KW-1185">Reference proteome</keyword>
<dbReference type="AlphaFoldDB" id="A0A835T5B4"/>
<proteinExistence type="predicted"/>
<dbReference type="InterPro" id="IPR051218">
    <property type="entry name" value="Sec_MonoDiacylglyc_Lipase"/>
</dbReference>
<evidence type="ECO:0000313" key="5">
    <source>
        <dbReference type="Proteomes" id="UP000650467"/>
    </source>
</evidence>
<evidence type="ECO:0000259" key="3">
    <source>
        <dbReference type="Pfam" id="PF01764"/>
    </source>
</evidence>
<feature type="domain" description="Fungal lipase-type" evidence="3">
    <location>
        <begin position="130"/>
        <end position="304"/>
    </location>
</feature>